<gene>
    <name evidence="3" type="ORF">DW860_15645</name>
    <name evidence="2" type="ORF">DWX53_11675</name>
</gene>
<dbReference type="Proteomes" id="UP000283630">
    <property type="component" value="Unassembled WGS sequence"/>
</dbReference>
<keyword evidence="1" id="KW-0472">Membrane</keyword>
<evidence type="ECO:0000313" key="2">
    <source>
        <dbReference type="EMBL" id="RGT07674.1"/>
    </source>
</evidence>
<sequence>MKEKRKLNRLIIKLVIIGVSILSIWKIVLINTEYSQPSIEEKCMGEVIAITPDVDLKVLSMRIQSIDNINCDEKTKKAIKEIGENVKVANIEVEIKNQGLKDNLIKIYDWVLQNKVWSNGINMELFYGENEKNIDLEILLEKTTCKKIILPFLIYDFQMKKSQWDTLNSQDFQLVLEHYPVKKIVKMIK</sequence>
<feature type="transmembrane region" description="Helical" evidence="1">
    <location>
        <begin position="12"/>
        <end position="30"/>
    </location>
</feature>
<evidence type="ECO:0000313" key="5">
    <source>
        <dbReference type="Proteomes" id="UP000284742"/>
    </source>
</evidence>
<organism evidence="3 5">
    <name type="scientific">Dorea formicigenerans</name>
    <dbReference type="NCBI Taxonomy" id="39486"/>
    <lineage>
        <taxon>Bacteria</taxon>
        <taxon>Bacillati</taxon>
        <taxon>Bacillota</taxon>
        <taxon>Clostridia</taxon>
        <taxon>Lachnospirales</taxon>
        <taxon>Lachnospiraceae</taxon>
        <taxon>Dorea</taxon>
    </lineage>
</organism>
<evidence type="ECO:0000256" key="1">
    <source>
        <dbReference type="SAM" id="Phobius"/>
    </source>
</evidence>
<protein>
    <recommendedName>
        <fullName evidence="6">DUF4352 domain-containing protein</fullName>
    </recommendedName>
</protein>
<reference evidence="4 5" key="1">
    <citation type="submission" date="2018-08" db="EMBL/GenBank/DDBJ databases">
        <title>A genome reference for cultivated species of the human gut microbiota.</title>
        <authorList>
            <person name="Zou Y."/>
            <person name="Xue W."/>
            <person name="Luo G."/>
        </authorList>
    </citation>
    <scope>NUCLEOTIDE SEQUENCE [LARGE SCALE GENOMIC DNA]</scope>
    <source>
        <strain evidence="2 4">AF19-4AC</strain>
        <strain evidence="3 5">AM37-5</strain>
    </source>
</reference>
<evidence type="ECO:0000313" key="4">
    <source>
        <dbReference type="Proteomes" id="UP000283630"/>
    </source>
</evidence>
<accession>A0A413YGD9</accession>
<dbReference type="Proteomes" id="UP000284742">
    <property type="component" value="Unassembled WGS sequence"/>
</dbReference>
<comment type="caution">
    <text evidence="3">The sequence shown here is derived from an EMBL/GenBank/DDBJ whole genome shotgun (WGS) entry which is preliminary data.</text>
</comment>
<dbReference type="EMBL" id="QRWH01000012">
    <property type="protein sequence ID" value="RGT07674.1"/>
    <property type="molecule type" value="Genomic_DNA"/>
</dbReference>
<evidence type="ECO:0008006" key="6">
    <source>
        <dbReference type="Google" id="ProtNLM"/>
    </source>
</evidence>
<evidence type="ECO:0000313" key="3">
    <source>
        <dbReference type="EMBL" id="RHC02679.1"/>
    </source>
</evidence>
<dbReference type="Pfam" id="PF16431">
    <property type="entry name" value="DUF5028"/>
    <property type="match status" value="1"/>
</dbReference>
<dbReference type="EMBL" id="QSHK01000018">
    <property type="protein sequence ID" value="RHC02679.1"/>
    <property type="molecule type" value="Genomic_DNA"/>
</dbReference>
<dbReference type="InterPro" id="IPR032209">
    <property type="entry name" value="DUF5028"/>
</dbReference>
<proteinExistence type="predicted"/>
<keyword evidence="1" id="KW-0812">Transmembrane</keyword>
<keyword evidence="1" id="KW-1133">Transmembrane helix</keyword>
<dbReference type="RefSeq" id="WP_118145493.1">
    <property type="nucleotide sequence ID" value="NZ_QRWH01000012.1"/>
</dbReference>
<dbReference type="AlphaFoldDB" id="A0A413YGD9"/>
<name>A0A413YGD9_9FIRM</name>